<dbReference type="PRINTS" id="PR00722">
    <property type="entry name" value="CHYMOTRYPSIN"/>
</dbReference>
<dbReference type="PROSITE" id="PS00134">
    <property type="entry name" value="TRYPSIN_HIS"/>
    <property type="match status" value="1"/>
</dbReference>
<evidence type="ECO:0000256" key="7">
    <source>
        <dbReference type="ARBA" id="ARBA00023180"/>
    </source>
</evidence>
<reference evidence="12 13" key="2">
    <citation type="journal article" date="2004" name="Trends Parasitol.">
        <title>The Anopheles gambiae genome: an update.</title>
        <authorList>
            <person name="Mongin E."/>
            <person name="Louis C."/>
            <person name="Holt R.A."/>
            <person name="Birney E."/>
            <person name="Collins F.H."/>
        </authorList>
    </citation>
    <scope>NUCLEOTIDE SEQUENCE [LARGE SCALE GENOMIC DNA]</scope>
    <source>
        <strain evidence="12 13">PEST</strain>
    </source>
</reference>
<keyword evidence="9" id="KW-0720">Serine protease</keyword>
<evidence type="ECO:0000256" key="4">
    <source>
        <dbReference type="ARBA" id="ARBA00022729"/>
    </source>
</evidence>
<feature type="chain" id="PRO_5037317750" evidence="10">
    <location>
        <begin position="21"/>
        <end position="871"/>
    </location>
</feature>
<dbReference type="GO" id="GO:0045087">
    <property type="term" value="P:innate immune response"/>
    <property type="evidence" value="ECO:0000318"/>
    <property type="project" value="GO_Central"/>
</dbReference>
<name>A0A1S4H1C2_ANOGA</name>
<feature type="domain" description="Peptidase S1" evidence="11">
    <location>
        <begin position="56"/>
        <end position="307"/>
    </location>
</feature>
<evidence type="ECO:0000256" key="6">
    <source>
        <dbReference type="ARBA" id="ARBA00023157"/>
    </source>
</evidence>
<sequence length="871" mass="98152">MVRFLAILLWCMVVVNLASAELAALANPAQGVLHEALKPNERETLDDCHLRFYSFGSGGAVAPAAGRPAHLREFAHIGTIGWSQPDGTVRWSCGGSLIWENFVLTAAHCAADLNNEPPDVVRFGDLNLYNSTDDQFAQQYKIAEILRHPEHRFSAKYHDIALIKLEQRVTLNETVAPACLWSEEELRFDVLEAAGWGATGFGQSQTPTLLKVSLKPVERDRCDQFYRVGDRGLREGLQDYQLCAGDVKMDTSPGDSGGPLQVKLLHNAKVTPFVVAVTSFGSACGQSTPGVYTKVSKYAPWIRSVIAAHETDAEEWKFEPYACALRYVQLREYEPDVVSRKSEGHESLSFDGVHITIEDSLSTVKIGWEDAKLKAPDNCYGVLIDEDTVLTLAECTSYEGLPATHVIVLDDIWKEIVRLYTHPNYRSGSHYNNIAIVKLKEPIFFTSRYFAPACPWFYPELPDPEFEVTGHGRNDLNTVPLYNEQVIGIDARNASLLVRSAQQRDGNCSLSQTHRQLFTNDLSDEHLCFGHGTFLVPDTCEQLFGGPIQRNLFRYSKYFKHVYALNLLGRDCGFGQSAVGVRLAHHAEWLSKVLLPQRRHAAAPVQFYNTDLELNDHCRRTDGSQGVCTELARCPKVIRQVTFCANRTIVCCPYHNVLNGTDDVGIELDECEARYSALHQNGIFEPYWENPIVERFPHVIMIAWQTSDGEFDFCVGTLITRIMALSSANCLSRISSNRTVVKLGWEKTAPTLWVKETILHPQYEESTLRNDIGIVKIDGEVDSKTGKVPACLWHNQTHTPFHMRQFMLSELQYLISYPKYNKDCEAYQHFGNRNSVPIWSWSFKRLKRVSQRFGRNSLQMVAGLSTIWSGL</sequence>
<keyword evidence="4 10" id="KW-0732">Signal</keyword>
<dbReference type="VEuPathDB" id="VectorBase:AGAMI1_008360"/>
<dbReference type="InterPro" id="IPR009003">
    <property type="entry name" value="Peptidase_S1_PA"/>
</dbReference>
<dbReference type="PANTHER" id="PTHR24260">
    <property type="match status" value="1"/>
</dbReference>
<keyword evidence="9" id="KW-0378">Hydrolase</keyword>
<dbReference type="PROSITE" id="PS50240">
    <property type="entry name" value="TRYPSIN_DOM"/>
    <property type="match status" value="2"/>
</dbReference>
<dbReference type="VEuPathDB" id="VectorBase:AGAMI1_009089"/>
<organism evidence="12 13">
    <name type="scientific">Anopheles gambiae</name>
    <name type="common">African malaria mosquito</name>
    <dbReference type="NCBI Taxonomy" id="7165"/>
    <lineage>
        <taxon>Eukaryota</taxon>
        <taxon>Metazoa</taxon>
        <taxon>Ecdysozoa</taxon>
        <taxon>Arthropoda</taxon>
        <taxon>Hexapoda</taxon>
        <taxon>Insecta</taxon>
        <taxon>Pterygota</taxon>
        <taxon>Neoptera</taxon>
        <taxon>Endopterygota</taxon>
        <taxon>Diptera</taxon>
        <taxon>Nematocera</taxon>
        <taxon>Culicoidea</taxon>
        <taxon>Culicidae</taxon>
        <taxon>Anophelinae</taxon>
        <taxon>Anopheles</taxon>
    </lineage>
</organism>
<keyword evidence="6" id="KW-1015">Disulfide bond</keyword>
<reference evidence="12 13" key="1">
    <citation type="journal article" date="2002" name="Science">
        <title>The genome sequence of the malaria mosquito Anopheles gambiae.</title>
        <authorList>
            <person name="Holt R.A."/>
            <person name="Subramanian G.M."/>
            <person name="Halpern A."/>
            <person name="Sutton G.G."/>
            <person name="Charlab R."/>
            <person name="Nusskern D.R."/>
            <person name="Wincker P."/>
            <person name="Clark A.G."/>
            <person name="Ribeiro J.M."/>
            <person name="Wides R."/>
            <person name="Salzberg S.L."/>
            <person name="Loftus B."/>
            <person name="Yandell M."/>
            <person name="Majoros W.H."/>
            <person name="Rusch D.B."/>
            <person name="Lai Z."/>
            <person name="Kraft C.L."/>
            <person name="Abril J.F."/>
            <person name="Anthouard V."/>
            <person name="Arensburger P."/>
            <person name="Atkinson P.W."/>
            <person name="Baden H."/>
            <person name="de Berardinis V."/>
            <person name="Baldwin D."/>
            <person name="Benes V."/>
            <person name="Biedler J."/>
            <person name="Blass C."/>
            <person name="Bolanos R."/>
            <person name="Boscus D."/>
            <person name="Barnstead M."/>
            <person name="Cai S."/>
            <person name="Center A."/>
            <person name="Chaturverdi K."/>
            <person name="Christophides G.K."/>
            <person name="Chrystal M.A."/>
            <person name="Clamp M."/>
            <person name="Cravchik A."/>
            <person name="Curwen V."/>
            <person name="Dana A."/>
            <person name="Delcher A."/>
            <person name="Dew I."/>
            <person name="Evans C.A."/>
            <person name="Flanigan M."/>
            <person name="Grundschober-Freimoser A."/>
            <person name="Friedli L."/>
            <person name="Gu Z."/>
            <person name="Guan P."/>
            <person name="Guigo R."/>
            <person name="Hillenmeyer M.E."/>
            <person name="Hladun S.L."/>
            <person name="Hogan J.R."/>
            <person name="Hong Y.S."/>
            <person name="Hoover J."/>
            <person name="Jaillon O."/>
            <person name="Ke Z."/>
            <person name="Kodira C."/>
            <person name="Kokoza E."/>
            <person name="Koutsos A."/>
            <person name="Letunic I."/>
            <person name="Levitsky A."/>
            <person name="Liang Y."/>
            <person name="Lin J.J."/>
            <person name="Lobo N.F."/>
            <person name="Lopez J.R."/>
            <person name="Malek J.A."/>
            <person name="McIntosh T.C."/>
            <person name="Meister S."/>
            <person name="Miller J."/>
            <person name="Mobarry C."/>
            <person name="Mongin E."/>
            <person name="Murphy S.D."/>
            <person name="O'Brochta D.A."/>
            <person name="Pfannkoch C."/>
            <person name="Qi R."/>
            <person name="Regier M.A."/>
            <person name="Remington K."/>
            <person name="Shao H."/>
            <person name="Sharakhova M.V."/>
            <person name="Sitter C.D."/>
            <person name="Shetty J."/>
            <person name="Smith T.J."/>
            <person name="Strong R."/>
            <person name="Sun J."/>
            <person name="Thomasova D."/>
            <person name="Ton L.Q."/>
            <person name="Topalis P."/>
            <person name="Tu Z."/>
            <person name="Unger M.F."/>
            <person name="Walenz B."/>
            <person name="Wang A."/>
            <person name="Wang J."/>
            <person name="Wang M."/>
            <person name="Wang X."/>
            <person name="Woodford K.J."/>
            <person name="Wortman J.R."/>
            <person name="Wu M."/>
            <person name="Yao A."/>
            <person name="Zdobnov E.M."/>
            <person name="Zhang H."/>
            <person name="Zhao Q."/>
            <person name="Zhao S."/>
            <person name="Zhu S.C."/>
            <person name="Zhimulev I."/>
            <person name="Coluzzi M."/>
            <person name="della Torre A."/>
            <person name="Roth C.W."/>
            <person name="Louis C."/>
            <person name="Kalush F."/>
            <person name="Mural R.J."/>
            <person name="Myers E.W."/>
            <person name="Adams M.D."/>
            <person name="Smith H.O."/>
            <person name="Broder S."/>
            <person name="Gardner M.J."/>
            <person name="Fraser C.M."/>
            <person name="Birney E."/>
            <person name="Bork P."/>
            <person name="Brey P.T."/>
            <person name="Venter J.C."/>
            <person name="Weissenbach J."/>
            <person name="Kafatos F.C."/>
            <person name="Collins F.H."/>
            <person name="Hoffman S.L."/>
        </authorList>
    </citation>
    <scope>NUCLEOTIDE SEQUENCE [LARGE SCALE GENOMIC DNA]</scope>
    <source>
        <strain evidence="12 13">PEST</strain>
    </source>
</reference>
<dbReference type="EnsemblMetazoa" id="AGAP009249-RA">
    <property type="protein sequence ID" value="AGAP009249-PA"/>
    <property type="gene ID" value="AGAP009249"/>
</dbReference>
<evidence type="ECO:0000256" key="9">
    <source>
        <dbReference type="RuleBase" id="RU363034"/>
    </source>
</evidence>
<reference evidence="12" key="3">
    <citation type="submission" date="2020-05" db="UniProtKB">
        <authorList>
            <consortium name="EnsemblMetazoa"/>
        </authorList>
    </citation>
    <scope>IDENTIFICATION</scope>
    <source>
        <strain evidence="12">PEST</strain>
    </source>
</reference>
<dbReference type="PROSITE" id="PS00135">
    <property type="entry name" value="TRYPSIN_SER"/>
    <property type="match status" value="1"/>
</dbReference>
<dbReference type="InterPro" id="IPR033116">
    <property type="entry name" value="TRYPSIN_SER"/>
</dbReference>
<dbReference type="GO" id="GO:0005615">
    <property type="term" value="C:extracellular space"/>
    <property type="evidence" value="ECO:0000318"/>
    <property type="project" value="GO_Central"/>
</dbReference>
<dbReference type="Gene3D" id="2.40.10.10">
    <property type="entry name" value="Trypsin-like serine proteases"/>
    <property type="match status" value="3"/>
</dbReference>
<keyword evidence="5" id="KW-0391">Immunity</keyword>
<dbReference type="InterPro" id="IPR018114">
    <property type="entry name" value="TRYPSIN_HIS"/>
</dbReference>
<feature type="signal peptide" evidence="10">
    <location>
        <begin position="1"/>
        <end position="20"/>
    </location>
</feature>
<dbReference type="CDD" id="cd00190">
    <property type="entry name" value="Tryp_SPc"/>
    <property type="match status" value="1"/>
</dbReference>
<dbReference type="FunFam" id="2.40.10.10:FF:000028">
    <property type="entry name" value="Serine protease easter"/>
    <property type="match status" value="1"/>
</dbReference>
<dbReference type="InterPro" id="IPR043504">
    <property type="entry name" value="Peptidase_S1_PA_chymotrypsin"/>
</dbReference>
<feature type="domain" description="Peptidase S1" evidence="11">
    <location>
        <begin position="305"/>
        <end position="595"/>
    </location>
</feature>
<dbReference type="AlphaFoldDB" id="A0A1S4H1C2"/>
<evidence type="ECO:0000256" key="3">
    <source>
        <dbReference type="ARBA" id="ARBA00022588"/>
    </source>
</evidence>
<dbReference type="PANTHER" id="PTHR24260:SF147">
    <property type="entry name" value="EG:BACR7A4.3 PROTEIN-RELATED"/>
    <property type="match status" value="1"/>
</dbReference>
<dbReference type="InterPro" id="IPR001314">
    <property type="entry name" value="Peptidase_S1A"/>
</dbReference>
<keyword evidence="13" id="KW-1185">Reference proteome</keyword>
<accession>A0A1S4H1C2</accession>
<keyword evidence="3" id="KW-0399">Innate immunity</keyword>
<dbReference type="InterPro" id="IPR001254">
    <property type="entry name" value="Trypsin_dom"/>
</dbReference>
<dbReference type="SUPFAM" id="SSF50494">
    <property type="entry name" value="Trypsin-like serine proteases"/>
    <property type="match status" value="3"/>
</dbReference>
<dbReference type="FunCoup" id="A0A1S4H1C2">
    <property type="interactions" value="10"/>
</dbReference>
<keyword evidence="9" id="KW-0645">Protease</keyword>
<dbReference type="InParanoid" id="A0A1S4H1C2"/>
<dbReference type="VEuPathDB" id="VectorBase:AGAP009249"/>
<dbReference type="SMART" id="SM00020">
    <property type="entry name" value="Tryp_SPc"/>
    <property type="match status" value="1"/>
</dbReference>
<keyword evidence="2" id="KW-0964">Secreted</keyword>
<comment type="similarity">
    <text evidence="8">Belongs to the peptidase S1 family. CLIP subfamily.</text>
</comment>
<protein>
    <submittedName>
        <fullName evidence="12">Peptidase S1 domain-containing protein</fullName>
    </submittedName>
</protein>
<proteinExistence type="inferred from homology"/>
<dbReference type="GO" id="GO:0006508">
    <property type="term" value="P:proteolysis"/>
    <property type="evidence" value="ECO:0007669"/>
    <property type="project" value="UniProtKB-KW"/>
</dbReference>
<evidence type="ECO:0000313" key="13">
    <source>
        <dbReference type="Proteomes" id="UP000007062"/>
    </source>
</evidence>
<comment type="subcellular location">
    <subcellularLocation>
        <location evidence="1">Secreted</location>
    </subcellularLocation>
</comment>
<dbReference type="Pfam" id="PF00089">
    <property type="entry name" value="Trypsin"/>
    <property type="match status" value="3"/>
</dbReference>
<dbReference type="Proteomes" id="UP000007062">
    <property type="component" value="Chromosome 3R"/>
</dbReference>
<evidence type="ECO:0000256" key="5">
    <source>
        <dbReference type="ARBA" id="ARBA00022859"/>
    </source>
</evidence>
<evidence type="ECO:0000259" key="11">
    <source>
        <dbReference type="PROSITE" id="PS50240"/>
    </source>
</evidence>
<keyword evidence="7" id="KW-0325">Glycoprotein</keyword>
<evidence type="ECO:0000256" key="1">
    <source>
        <dbReference type="ARBA" id="ARBA00004613"/>
    </source>
</evidence>
<evidence type="ECO:0000313" key="12">
    <source>
        <dbReference type="EnsemblMetazoa" id="AGAP009249-PA"/>
    </source>
</evidence>
<dbReference type="GO" id="GO:0004252">
    <property type="term" value="F:serine-type endopeptidase activity"/>
    <property type="evidence" value="ECO:0007669"/>
    <property type="project" value="InterPro"/>
</dbReference>
<dbReference type="InterPro" id="IPR051333">
    <property type="entry name" value="CLIP_Serine_Protease"/>
</dbReference>
<evidence type="ECO:0000256" key="2">
    <source>
        <dbReference type="ARBA" id="ARBA00022525"/>
    </source>
</evidence>
<dbReference type="EMBL" id="AAAB01008984">
    <property type="status" value="NOT_ANNOTATED_CDS"/>
    <property type="molecule type" value="Genomic_DNA"/>
</dbReference>
<evidence type="ECO:0000256" key="8">
    <source>
        <dbReference type="ARBA" id="ARBA00024195"/>
    </source>
</evidence>
<evidence type="ECO:0000256" key="10">
    <source>
        <dbReference type="SAM" id="SignalP"/>
    </source>
</evidence>